<dbReference type="CDD" id="cd03426">
    <property type="entry name" value="NUDIX_CoAse_Nudt7"/>
    <property type="match status" value="1"/>
</dbReference>
<gene>
    <name evidence="8" type="ORF">C3K47_02960</name>
</gene>
<comment type="caution">
    <text evidence="8">The sequence shown here is derived from an EMBL/GenBank/DDBJ whole genome shotgun (WGS) entry which is preliminary data.</text>
</comment>
<dbReference type="Proteomes" id="UP000236893">
    <property type="component" value="Unassembled WGS sequence"/>
</dbReference>
<proteinExistence type="predicted"/>
<reference evidence="8 9" key="1">
    <citation type="submission" date="2018-01" db="EMBL/GenBank/DDBJ databases">
        <authorList>
            <person name="Gaut B.S."/>
            <person name="Morton B.R."/>
            <person name="Clegg M.T."/>
            <person name="Duvall M.R."/>
        </authorList>
    </citation>
    <scope>NUCLEOTIDE SEQUENCE [LARGE SCALE GENOMIC DNA]</scope>
    <source>
        <strain evidence="8 9">HR-AV</strain>
    </source>
</reference>
<keyword evidence="4" id="KW-0378">Hydrolase</keyword>
<evidence type="ECO:0000256" key="4">
    <source>
        <dbReference type="ARBA" id="ARBA00022801"/>
    </source>
</evidence>
<dbReference type="SUPFAM" id="SSF55811">
    <property type="entry name" value="Nudix"/>
    <property type="match status" value="1"/>
</dbReference>
<keyword evidence="9" id="KW-1185">Reference proteome</keyword>
<evidence type="ECO:0000256" key="2">
    <source>
        <dbReference type="ARBA" id="ARBA00001946"/>
    </source>
</evidence>
<feature type="domain" description="Nudix hydrolase" evidence="7">
    <location>
        <begin position="19"/>
        <end position="152"/>
    </location>
</feature>
<dbReference type="InterPro" id="IPR000086">
    <property type="entry name" value="NUDIX_hydrolase_dom"/>
</dbReference>
<dbReference type="PANTHER" id="PTHR12992">
    <property type="entry name" value="NUDIX HYDROLASE"/>
    <property type="match status" value="1"/>
</dbReference>
<dbReference type="InterPro" id="IPR045121">
    <property type="entry name" value="CoAse"/>
</dbReference>
<dbReference type="GO" id="GO:0046872">
    <property type="term" value="F:metal ion binding"/>
    <property type="evidence" value="ECO:0007669"/>
    <property type="project" value="UniProtKB-KW"/>
</dbReference>
<dbReference type="PANTHER" id="PTHR12992:SF11">
    <property type="entry name" value="MITOCHONDRIAL COENZYME A DIPHOSPHATASE NUDT8"/>
    <property type="match status" value="1"/>
</dbReference>
<dbReference type="InterPro" id="IPR015797">
    <property type="entry name" value="NUDIX_hydrolase-like_dom_sf"/>
</dbReference>
<comment type="cofactor">
    <cofactor evidence="2">
        <name>Mg(2+)</name>
        <dbReference type="ChEBI" id="CHEBI:18420"/>
    </cofactor>
</comment>
<protein>
    <submittedName>
        <fullName evidence="8">Coenzyme A pyrophosphatase</fullName>
    </submittedName>
</protein>
<accession>A0A2S5A774</accession>
<sequence length="189" mass="20962">MIPAVRLPDYDKGYDLENARQSSVLILLYPSSTSIFIPFIQRPIYEGVHSGQIGLPGGKMETYDPSPEATALREANEEIGIIEAEVEIIGALTPVYVPPSRFLINVLVGYQNSSPIFIKDDKEVDEIITISVDDVLNDLTMGSVPVTNSMGLHFDAPCFLIENKTIWGATAMIINEFKWILKKTDLETD</sequence>
<dbReference type="Pfam" id="PF00293">
    <property type="entry name" value="NUDIX"/>
    <property type="match status" value="1"/>
</dbReference>
<evidence type="ECO:0000256" key="6">
    <source>
        <dbReference type="ARBA" id="ARBA00023211"/>
    </source>
</evidence>
<evidence type="ECO:0000256" key="5">
    <source>
        <dbReference type="ARBA" id="ARBA00022842"/>
    </source>
</evidence>
<organism evidence="8 9">
    <name type="scientific">Solitalea longa</name>
    <dbReference type="NCBI Taxonomy" id="2079460"/>
    <lineage>
        <taxon>Bacteria</taxon>
        <taxon>Pseudomonadati</taxon>
        <taxon>Bacteroidota</taxon>
        <taxon>Sphingobacteriia</taxon>
        <taxon>Sphingobacteriales</taxon>
        <taxon>Sphingobacteriaceae</taxon>
        <taxon>Solitalea</taxon>
    </lineage>
</organism>
<keyword evidence="6" id="KW-0464">Manganese</keyword>
<evidence type="ECO:0000256" key="1">
    <source>
        <dbReference type="ARBA" id="ARBA00001936"/>
    </source>
</evidence>
<dbReference type="EMBL" id="PQVF01000002">
    <property type="protein sequence ID" value="POY38374.1"/>
    <property type="molecule type" value="Genomic_DNA"/>
</dbReference>
<dbReference type="AlphaFoldDB" id="A0A2S5A774"/>
<evidence type="ECO:0000313" key="9">
    <source>
        <dbReference type="Proteomes" id="UP000236893"/>
    </source>
</evidence>
<dbReference type="Gene3D" id="3.90.79.10">
    <property type="entry name" value="Nucleoside Triphosphate Pyrophosphohydrolase"/>
    <property type="match status" value="1"/>
</dbReference>
<evidence type="ECO:0000256" key="3">
    <source>
        <dbReference type="ARBA" id="ARBA00022723"/>
    </source>
</evidence>
<evidence type="ECO:0000313" key="8">
    <source>
        <dbReference type="EMBL" id="POY38374.1"/>
    </source>
</evidence>
<comment type="cofactor">
    <cofactor evidence="1">
        <name>Mn(2+)</name>
        <dbReference type="ChEBI" id="CHEBI:29035"/>
    </cofactor>
</comment>
<keyword evidence="5" id="KW-0460">Magnesium</keyword>
<dbReference type="GO" id="GO:0010945">
    <property type="term" value="F:coenzyme A diphosphatase activity"/>
    <property type="evidence" value="ECO:0007669"/>
    <property type="project" value="InterPro"/>
</dbReference>
<dbReference type="PROSITE" id="PS51462">
    <property type="entry name" value="NUDIX"/>
    <property type="match status" value="1"/>
</dbReference>
<evidence type="ECO:0000259" key="7">
    <source>
        <dbReference type="PROSITE" id="PS51462"/>
    </source>
</evidence>
<keyword evidence="3" id="KW-0479">Metal-binding</keyword>
<name>A0A2S5A774_9SPHI</name>